<dbReference type="EMBL" id="CP092863">
    <property type="protein sequence ID" value="UYV60793.1"/>
    <property type="molecule type" value="Genomic_DNA"/>
</dbReference>
<evidence type="ECO:0000313" key="3">
    <source>
        <dbReference type="Proteomes" id="UP001235939"/>
    </source>
</evidence>
<reference evidence="2 3" key="1">
    <citation type="submission" date="2022-01" db="EMBL/GenBank/DDBJ databases">
        <title>A chromosomal length assembly of Cordylochernes scorpioides.</title>
        <authorList>
            <person name="Zeh D."/>
            <person name="Zeh J."/>
        </authorList>
    </citation>
    <scope>NUCLEOTIDE SEQUENCE [LARGE SCALE GENOMIC DNA]</scope>
    <source>
        <strain evidence="2">IN4F17</strain>
        <tissue evidence="2">Whole Body</tissue>
    </source>
</reference>
<proteinExistence type="predicted"/>
<gene>
    <name evidence="2" type="ORF">LAZ67_1002349</name>
</gene>
<keyword evidence="3" id="KW-1185">Reference proteome</keyword>
<dbReference type="Proteomes" id="UP001235939">
    <property type="component" value="Chromosome 01"/>
</dbReference>
<dbReference type="InterPro" id="IPR036397">
    <property type="entry name" value="RNaseH_sf"/>
</dbReference>
<feature type="region of interest" description="Disordered" evidence="1">
    <location>
        <begin position="52"/>
        <end position="79"/>
    </location>
</feature>
<evidence type="ECO:0000256" key="1">
    <source>
        <dbReference type="SAM" id="MobiDB-lite"/>
    </source>
</evidence>
<dbReference type="Pfam" id="PF01359">
    <property type="entry name" value="Transposase_1"/>
    <property type="match status" value="1"/>
</dbReference>
<sequence length="132" mass="15633">MPLVATTVISFEKPSSRWRLQKWRLHRELPRFYELLSPVLLLLSLTVPQLDKQKKKKYDLETKHQSSQWNERGEPKSKKARFAKSKVKTLLITFLNYNGLVHHEFIPFAHTIKKEVYLGIMKHLREAVPLNT</sequence>
<evidence type="ECO:0000313" key="2">
    <source>
        <dbReference type="EMBL" id="UYV60793.1"/>
    </source>
</evidence>
<accession>A0ABY6JYS2</accession>
<dbReference type="InterPro" id="IPR001888">
    <property type="entry name" value="Transposase_1"/>
</dbReference>
<dbReference type="Gene3D" id="3.30.420.10">
    <property type="entry name" value="Ribonuclease H-like superfamily/Ribonuclease H"/>
    <property type="match status" value="1"/>
</dbReference>
<protein>
    <submittedName>
        <fullName evidence="2">CLCN3</fullName>
    </submittedName>
</protein>
<name>A0ABY6JYS2_9ARAC</name>
<organism evidence="2 3">
    <name type="scientific">Cordylochernes scorpioides</name>
    <dbReference type="NCBI Taxonomy" id="51811"/>
    <lineage>
        <taxon>Eukaryota</taxon>
        <taxon>Metazoa</taxon>
        <taxon>Ecdysozoa</taxon>
        <taxon>Arthropoda</taxon>
        <taxon>Chelicerata</taxon>
        <taxon>Arachnida</taxon>
        <taxon>Pseudoscorpiones</taxon>
        <taxon>Cheliferoidea</taxon>
        <taxon>Chernetidae</taxon>
        <taxon>Cordylochernes</taxon>
    </lineage>
</organism>